<feature type="transmembrane region" description="Helical" evidence="6">
    <location>
        <begin position="157"/>
        <end position="180"/>
    </location>
</feature>
<keyword evidence="3 6" id="KW-1133">Transmembrane helix</keyword>
<keyword evidence="6" id="KW-0813">Transport</keyword>
<reference evidence="8 9" key="1">
    <citation type="submission" date="2020-02" db="EMBL/GenBank/DDBJ databases">
        <title>Whole-genome analyses of novel actinobacteria.</title>
        <authorList>
            <person name="Sahin N."/>
            <person name="Tatar D."/>
        </authorList>
    </citation>
    <scope>NUCLEOTIDE SEQUENCE [LARGE SCALE GENOMIC DNA]</scope>
    <source>
        <strain evidence="8 9">SB3404</strain>
    </source>
</reference>
<evidence type="ECO:0000256" key="2">
    <source>
        <dbReference type="ARBA" id="ARBA00022692"/>
    </source>
</evidence>
<feature type="transmembrane region" description="Helical" evidence="6">
    <location>
        <begin position="73"/>
        <end position="102"/>
    </location>
</feature>
<dbReference type="GO" id="GO:0043190">
    <property type="term" value="C:ATP-binding cassette (ABC) transporter complex"/>
    <property type="evidence" value="ECO:0007669"/>
    <property type="project" value="InterPro"/>
</dbReference>
<evidence type="ECO:0000313" key="9">
    <source>
        <dbReference type="Proteomes" id="UP000477722"/>
    </source>
</evidence>
<evidence type="ECO:0000256" key="5">
    <source>
        <dbReference type="ARBA" id="ARBA00023251"/>
    </source>
</evidence>
<sequence length="274" mass="29441">MLETPGRQSDDDAARAPGSARVFMAVFWRDLSVTGRELPSFLAQVVLQPLFTLFILGKVLGDLGYVGDEFEQVLLPGVVALAAFIGALQNTALPLVLDFSYTREIEDRLLAPMRLELVAVEKILFGAARGVLSAVLMIPIGMLVLSGVDWPLSAAPGMVGVILLGSLVGAAIGMTLGTFVPPQRIEIMFAVTLTPLMFTGATQFPWLGLEAIRWFQVVCAVNPLTYFSEALRALLLVDSGVESLPLWISLLVLGASLIGFCFAGVKGFMRRALD</sequence>
<evidence type="ECO:0000256" key="4">
    <source>
        <dbReference type="ARBA" id="ARBA00023136"/>
    </source>
</evidence>
<comment type="caution">
    <text evidence="8">The sequence shown here is derived from an EMBL/GenBank/DDBJ whole genome shotgun (WGS) entry which is preliminary data.</text>
</comment>
<name>A0A6G4WYM8_9ACTN</name>
<protein>
    <recommendedName>
        <fullName evidence="6">Transport permease protein</fullName>
    </recommendedName>
</protein>
<dbReference type="InterPro" id="IPR013525">
    <property type="entry name" value="ABC2_TM"/>
</dbReference>
<comment type="similarity">
    <text evidence="6">Belongs to the ABC-2 integral membrane protein family.</text>
</comment>
<feature type="domain" description="ABC transmembrane type-2" evidence="7">
    <location>
        <begin position="40"/>
        <end position="271"/>
    </location>
</feature>
<dbReference type="GO" id="GO:0046677">
    <property type="term" value="P:response to antibiotic"/>
    <property type="evidence" value="ECO:0007669"/>
    <property type="project" value="UniProtKB-KW"/>
</dbReference>
<dbReference type="Pfam" id="PF01061">
    <property type="entry name" value="ABC2_membrane"/>
    <property type="match status" value="1"/>
</dbReference>
<comment type="subcellular location">
    <subcellularLocation>
        <location evidence="6">Cell membrane</location>
        <topology evidence="6">Multi-pass membrane protein</topology>
    </subcellularLocation>
    <subcellularLocation>
        <location evidence="1">Membrane</location>
        <topology evidence="1">Multi-pass membrane protein</topology>
    </subcellularLocation>
</comment>
<accession>A0A6G4WYM8</accession>
<dbReference type="PANTHER" id="PTHR43229">
    <property type="entry name" value="NODULATION PROTEIN J"/>
    <property type="match status" value="1"/>
</dbReference>
<dbReference type="AlphaFoldDB" id="A0A6G4WYM8"/>
<keyword evidence="4 6" id="KW-0472">Membrane</keyword>
<dbReference type="GO" id="GO:0140359">
    <property type="term" value="F:ABC-type transporter activity"/>
    <property type="evidence" value="ECO:0007669"/>
    <property type="project" value="InterPro"/>
</dbReference>
<evidence type="ECO:0000256" key="3">
    <source>
        <dbReference type="ARBA" id="ARBA00022989"/>
    </source>
</evidence>
<evidence type="ECO:0000313" key="8">
    <source>
        <dbReference type="EMBL" id="NGO70396.1"/>
    </source>
</evidence>
<dbReference type="PIRSF" id="PIRSF006648">
    <property type="entry name" value="DrrB"/>
    <property type="match status" value="1"/>
</dbReference>
<dbReference type="Proteomes" id="UP000477722">
    <property type="component" value="Unassembled WGS sequence"/>
</dbReference>
<feature type="transmembrane region" description="Helical" evidence="6">
    <location>
        <begin position="187"/>
        <end position="206"/>
    </location>
</feature>
<gene>
    <name evidence="8" type="ORF">G5C65_18980</name>
</gene>
<keyword evidence="6" id="KW-1003">Cell membrane</keyword>
<feature type="transmembrane region" description="Helical" evidence="6">
    <location>
        <begin position="244"/>
        <end position="265"/>
    </location>
</feature>
<keyword evidence="5" id="KW-0046">Antibiotic resistance</keyword>
<dbReference type="InterPro" id="IPR000412">
    <property type="entry name" value="ABC_2_transport"/>
</dbReference>
<evidence type="ECO:0000256" key="1">
    <source>
        <dbReference type="ARBA" id="ARBA00004141"/>
    </source>
</evidence>
<evidence type="ECO:0000259" key="7">
    <source>
        <dbReference type="PROSITE" id="PS51012"/>
    </source>
</evidence>
<keyword evidence="9" id="KW-1185">Reference proteome</keyword>
<proteinExistence type="inferred from homology"/>
<dbReference type="InterPro" id="IPR051784">
    <property type="entry name" value="Nod_factor_ABC_transporter"/>
</dbReference>
<keyword evidence="2 6" id="KW-0812">Transmembrane</keyword>
<dbReference type="PROSITE" id="PS51012">
    <property type="entry name" value="ABC_TM2"/>
    <property type="match status" value="1"/>
</dbReference>
<dbReference type="PANTHER" id="PTHR43229:SF2">
    <property type="entry name" value="NODULATION PROTEIN J"/>
    <property type="match status" value="1"/>
</dbReference>
<dbReference type="RefSeq" id="WP_165300066.1">
    <property type="nucleotide sequence ID" value="NZ_JAAKZZ010000191.1"/>
</dbReference>
<dbReference type="EMBL" id="JAAKZZ010000191">
    <property type="protein sequence ID" value="NGO70396.1"/>
    <property type="molecule type" value="Genomic_DNA"/>
</dbReference>
<feature type="transmembrane region" description="Helical" evidence="6">
    <location>
        <begin position="41"/>
        <end position="61"/>
    </location>
</feature>
<organism evidence="8 9">
    <name type="scientific">Streptomyces boncukensis</name>
    <dbReference type="NCBI Taxonomy" id="2711219"/>
    <lineage>
        <taxon>Bacteria</taxon>
        <taxon>Bacillati</taxon>
        <taxon>Actinomycetota</taxon>
        <taxon>Actinomycetes</taxon>
        <taxon>Kitasatosporales</taxon>
        <taxon>Streptomycetaceae</taxon>
        <taxon>Streptomyces</taxon>
    </lineage>
</organism>
<evidence type="ECO:0000256" key="6">
    <source>
        <dbReference type="RuleBase" id="RU361157"/>
    </source>
</evidence>
<dbReference type="InterPro" id="IPR047817">
    <property type="entry name" value="ABC2_TM_bact-type"/>
</dbReference>
<feature type="transmembrane region" description="Helical" evidence="6">
    <location>
        <begin position="123"/>
        <end position="145"/>
    </location>
</feature>